<reference evidence="2 3" key="1">
    <citation type="submission" date="2014-04" db="EMBL/GenBank/DDBJ databases">
        <authorList>
            <consortium name="DOE Joint Genome Institute"/>
            <person name="Kuo A."/>
            <person name="Kohler A."/>
            <person name="Nagy L.G."/>
            <person name="Floudas D."/>
            <person name="Copeland A."/>
            <person name="Barry K.W."/>
            <person name="Cichocki N."/>
            <person name="Veneault-Fourrey C."/>
            <person name="LaButti K."/>
            <person name="Lindquist E.A."/>
            <person name="Lipzen A."/>
            <person name="Lundell T."/>
            <person name="Morin E."/>
            <person name="Murat C."/>
            <person name="Sun H."/>
            <person name="Tunlid A."/>
            <person name="Henrissat B."/>
            <person name="Grigoriev I.V."/>
            <person name="Hibbett D.S."/>
            <person name="Martin F."/>
            <person name="Nordberg H.P."/>
            <person name="Cantor M.N."/>
            <person name="Hua S.X."/>
        </authorList>
    </citation>
    <scope>NUCLEOTIDE SEQUENCE [LARGE SCALE GENOMIC DNA]</scope>
    <source>
        <strain evidence="2 3">Foug A</strain>
    </source>
</reference>
<dbReference type="InParanoid" id="A0A0C3A2F2"/>
<dbReference type="AlphaFoldDB" id="A0A0C3A2F2"/>
<gene>
    <name evidence="2" type="ORF">SCLCIDRAFT_127369</name>
</gene>
<keyword evidence="3" id="KW-1185">Reference proteome</keyword>
<sequence>MLGVEAKSSPVKGKVKDDGRWRANWWDFHPLVDNIHRPVVWSSSSTIFTAHSSQPLLLGRVFPSSKQFVVVSPEPILRAPSSFEPASVISVSPNDHWLFAFFPAREGDGIGCLWKRGFQVDSWTVWECWPFSRGAGVVTAAWAGVDREWVTSSDGFCSRLPSRGPRTPASNPTLLLVTQSHELHVCYLRTYIPSLKVLSCSLSQPYFFTEGQARFAIHDVPSGPKASRLCIKATIGLFYNDTLLLVAMRSQRYPSSESLKPAAHNDIDIGLPSDLPQDPIPEEHLPPLDWGALTEELTIELCEVNLRFDGSAMSMSSSNPLPPLHHPSPHLTNLAFTCTPPPKLDPNNSPRASPKKDKQPGRPISEPATTFLVASFLDCDDYSSVPKSEMVAYSITRFAPSPTAKITWSIRQAGERHFYPRVLLSFTPGWSPVNQRKGTVVAMLADIAGSTSRGGHKATEVAVGCFAVLQLPDLSDDPEWDRPSIMSPVSRAGMDWPVSFAVSVNRALLCAASMTRTSIYPLPKLHIRDVELDATRLSPLSVTLTSALVSHKSIVDIAHILSMPTMPMERVVDTLSGILLSCDVNARSGSASSFTLMEAVGAEVEIYKARARQSTDDDEREFLTSLWKNALDICSLASIITAFEDCQDTGGYDLDAVWQLLNLSEWAIHFLEILIKECLTLSNLTDFPPKDVQMKAEPVDDDPFLRESLFRDAPSPFDKPVLLHLAHPLLLANLIHMISHVNKFYQYLMSQTAKAENAQIARDILLDAVDCSGLNLEGLESVFRTSLGEVSCIPGEDARLSLAKCHPIAVQHDYLKGLVQTLFTSSAINKPRLFIKPADLVDGFVSLSISEPPQKEQGRDIVTKGLLMKCGVWLTCLRCGHHSDVSGEVGVDVSLAWRSWERTWMSECVCGGVWASGNI</sequence>
<feature type="region of interest" description="Disordered" evidence="1">
    <location>
        <begin position="335"/>
        <end position="365"/>
    </location>
</feature>
<dbReference type="Proteomes" id="UP000053989">
    <property type="component" value="Unassembled WGS sequence"/>
</dbReference>
<evidence type="ECO:0008006" key="4">
    <source>
        <dbReference type="Google" id="ProtNLM"/>
    </source>
</evidence>
<proteinExistence type="predicted"/>
<evidence type="ECO:0000313" key="2">
    <source>
        <dbReference type="EMBL" id="KIM58852.1"/>
    </source>
</evidence>
<name>A0A0C3A2F2_9AGAM</name>
<dbReference type="EMBL" id="KN822080">
    <property type="protein sequence ID" value="KIM58852.1"/>
    <property type="molecule type" value="Genomic_DNA"/>
</dbReference>
<protein>
    <recommendedName>
        <fullName evidence="4">Mediator complex subunit 16</fullName>
    </recommendedName>
</protein>
<evidence type="ECO:0000256" key="1">
    <source>
        <dbReference type="SAM" id="MobiDB-lite"/>
    </source>
</evidence>
<evidence type="ECO:0000313" key="3">
    <source>
        <dbReference type="Proteomes" id="UP000053989"/>
    </source>
</evidence>
<dbReference type="STRING" id="1036808.A0A0C3A2F2"/>
<reference evidence="3" key="2">
    <citation type="submission" date="2015-01" db="EMBL/GenBank/DDBJ databases">
        <title>Evolutionary Origins and Diversification of the Mycorrhizal Mutualists.</title>
        <authorList>
            <consortium name="DOE Joint Genome Institute"/>
            <consortium name="Mycorrhizal Genomics Consortium"/>
            <person name="Kohler A."/>
            <person name="Kuo A."/>
            <person name="Nagy L.G."/>
            <person name="Floudas D."/>
            <person name="Copeland A."/>
            <person name="Barry K.W."/>
            <person name="Cichocki N."/>
            <person name="Veneault-Fourrey C."/>
            <person name="LaButti K."/>
            <person name="Lindquist E.A."/>
            <person name="Lipzen A."/>
            <person name="Lundell T."/>
            <person name="Morin E."/>
            <person name="Murat C."/>
            <person name="Riley R."/>
            <person name="Ohm R."/>
            <person name="Sun H."/>
            <person name="Tunlid A."/>
            <person name="Henrissat B."/>
            <person name="Grigoriev I.V."/>
            <person name="Hibbett D.S."/>
            <person name="Martin F."/>
        </authorList>
    </citation>
    <scope>NUCLEOTIDE SEQUENCE [LARGE SCALE GENOMIC DNA]</scope>
    <source>
        <strain evidence="3">Foug A</strain>
    </source>
</reference>
<dbReference type="OrthoDB" id="2535907at2759"/>
<dbReference type="HOGENOM" id="CLU_016307_0_0_1"/>
<organism evidence="2 3">
    <name type="scientific">Scleroderma citrinum Foug A</name>
    <dbReference type="NCBI Taxonomy" id="1036808"/>
    <lineage>
        <taxon>Eukaryota</taxon>
        <taxon>Fungi</taxon>
        <taxon>Dikarya</taxon>
        <taxon>Basidiomycota</taxon>
        <taxon>Agaricomycotina</taxon>
        <taxon>Agaricomycetes</taxon>
        <taxon>Agaricomycetidae</taxon>
        <taxon>Boletales</taxon>
        <taxon>Sclerodermatineae</taxon>
        <taxon>Sclerodermataceae</taxon>
        <taxon>Scleroderma</taxon>
    </lineage>
</organism>
<accession>A0A0C3A2F2</accession>